<name>A0A1S3KV15_SALSA</name>
<evidence type="ECO:0000313" key="8">
    <source>
        <dbReference type="RefSeq" id="XP_013982455.2"/>
    </source>
</evidence>
<dbReference type="STRING" id="8030.ENSSSAP00000026400"/>
<evidence type="ECO:0000256" key="4">
    <source>
        <dbReference type="ARBA" id="ARBA00023069"/>
    </source>
</evidence>
<dbReference type="InterPro" id="IPR001611">
    <property type="entry name" value="Leu-rich_rpt"/>
</dbReference>
<feature type="region of interest" description="Disordered" evidence="6">
    <location>
        <begin position="846"/>
        <end position="940"/>
    </location>
</feature>
<dbReference type="GO" id="GO:0000278">
    <property type="term" value="P:mitotic cell cycle"/>
    <property type="evidence" value="ECO:0007669"/>
    <property type="project" value="TreeGrafter"/>
</dbReference>
<dbReference type="InterPro" id="IPR050576">
    <property type="entry name" value="Cilia_flagella_integrity"/>
</dbReference>
<feature type="compositionally biased region" description="Polar residues" evidence="6">
    <location>
        <begin position="646"/>
        <end position="655"/>
    </location>
</feature>
<evidence type="ECO:0000256" key="2">
    <source>
        <dbReference type="ARBA" id="ARBA00022614"/>
    </source>
</evidence>
<evidence type="ECO:0008006" key="9">
    <source>
        <dbReference type="Google" id="ProtNLM"/>
    </source>
</evidence>
<dbReference type="PANTHER" id="PTHR45973:SF9">
    <property type="entry name" value="LEUCINE-RICH REPEAT-CONTAINING PROTEIN 46"/>
    <property type="match status" value="1"/>
</dbReference>
<sequence length="1455" mass="164403">MHPKPLESGEVEEESGEESSTILQAGDAEILLNAMSTTSSKLEEATTANCSPLPNDIEGDRCVSSHTEVDKLIQAQQQEEKDSGPRMTKTFLKDHCKQNKLYMTPRLNDTLYLHFKGFSTIENLEEYTGLKCLWLECNGLQRIQNLQAQTDLRCLFLHQNLIHNLENLEPLSKLCTLNVCNNYIHTIENIACLPDLGTLQIAHNKLQTVGDVEHLSQCLSLSVLDMSHNLLDDPDILTVLERMPELRVLNLMGNEVIKKIPYYRKTMIIRLKQLTYLDDRPVFPKDRACAEAWGTAGPEGERRERESWQTRERRKIQDSLDAMATIRDQARERLRVRELQERGEYETTTTPELESPSEKNQRQNQIPGWEERIQVFVEDSLEAHEEFLPTQREQPEKEELRNKQPLKKQLDREQPEREDPERDQLERKHQEGDQLEREHQEGDQLERKHQEGDQLEREHQEGDQLEREHQEGDQLEREHQEGDQLEREHQEGDQLERDHQEGDQLEREHQEGDQLEREHQEGDQLEREHQEGDQLEREHQEGDQLERKHQEGDQLEREHQEGDQLEREHQEGDQLEREHQEGDQLEREHQEGDQLEREHQEGDQPNGEQAAEESLKEELLELNQSKREQLQRRQPKREKLEREQSVCGQPESQTAGGIVEHGPGPMVTELEETEDLETIHLEPRPPLRIDDLPDLEDVDVEDPDSTSIFSQTERYAMDSLDEDVSARILLQNVIQTESSRSPITRSASQAQFQSPGSRVRCSIRLRRSDVGALTPQEALKQNIKKKLRESTSRFSLPVPPSKRRTISEGVRKINTPAPATASLLYDDDITPRYLLRGILQTEPETSLLVQDRPVKKEPELPSTNSSLHSNRPSTGLSDLDLPDMTTTVNLSNTVKGLSRKRPHRSLNITAFNRQLEHEDGEGEGGSATEKDLSSLSSASPSSITFSLKTPFVDVQTEKRGFQRKVTNRKKICLEEFDKALQNRQAAMGGDPELSVREDQQGLSETVRFEGFTSGLSDLTAPDITHDIITGNTALYAPPVDTATTFTITTQDKDTITGTQIQREMGGMKDEKDMEEVGEQKEDKMELDNKDGEDLAGDAGQREDSVRQKESKSQTEEVEAVADSQTEVEDEVADSQTEVEDEVADSQTEVEDEVADSQTEEEDEVADSQTEEEDEVADSQTEEEDEVADSQTEEEDEVADSQTEGDEVADSQTEGDEVAESQTEGDEVAESQTEGDEVAESQTEGDEVAESQTEGDEVAESQTEGDEVAESQTEGDEVAESQTEGDEVAEAQTEGDEVAEAQTEGDEVAEAQTEGDEVAEAQTEGDEVAEAQTEGDEVAEAQTEGDEVAEAQTEGDEVAESQTEGDEVAESQTEEDEVAESQTEEDEVAESQTEEDEVAESQTEEDEVAESQTEEDEVAESQTEEDEVAESQTEEDEVAESQTEEDEVAESQTEEG</sequence>
<dbReference type="GO" id="GO:0046982">
    <property type="term" value="F:protein heterodimerization activity"/>
    <property type="evidence" value="ECO:0007669"/>
    <property type="project" value="InterPro"/>
</dbReference>
<feature type="compositionally biased region" description="Basic and acidic residues" evidence="6">
    <location>
        <begin position="381"/>
        <end position="602"/>
    </location>
</feature>
<dbReference type="SMART" id="SM00365">
    <property type="entry name" value="LRR_SD22"/>
    <property type="match status" value="4"/>
</dbReference>
<feature type="compositionally biased region" description="Basic and acidic residues" evidence="6">
    <location>
        <begin position="1077"/>
        <end position="1092"/>
    </location>
</feature>
<protein>
    <recommendedName>
        <fullName evidence="9">Dynein assembly factor 1, axonemal</fullName>
    </recommendedName>
</protein>
<keyword evidence="3" id="KW-0677">Repeat</keyword>
<dbReference type="PaxDb" id="8030-ENSSSAP00000026400"/>
<evidence type="ECO:0000313" key="7">
    <source>
        <dbReference type="Proteomes" id="UP001652741"/>
    </source>
</evidence>
<proteinExistence type="predicted"/>
<dbReference type="SUPFAM" id="SSF52075">
    <property type="entry name" value="Outer arm dynein light chain 1"/>
    <property type="match status" value="1"/>
</dbReference>
<feature type="region of interest" description="Disordered" evidence="6">
    <location>
        <begin position="684"/>
        <end position="706"/>
    </location>
</feature>
<dbReference type="RefSeq" id="XP_013982455.2">
    <property type="nucleotide sequence ID" value="XM_014126980.2"/>
</dbReference>
<feature type="compositionally biased region" description="Basic and acidic residues" evidence="6">
    <location>
        <begin position="613"/>
        <end position="644"/>
    </location>
</feature>
<dbReference type="GO" id="GO:0000776">
    <property type="term" value="C:kinetochore"/>
    <property type="evidence" value="ECO:0007669"/>
    <property type="project" value="InterPro"/>
</dbReference>
<dbReference type="GeneID" id="106562237"/>
<dbReference type="GO" id="GO:0005634">
    <property type="term" value="C:nucleus"/>
    <property type="evidence" value="ECO:0007669"/>
    <property type="project" value="UniProtKB-SubCell"/>
</dbReference>
<feature type="region of interest" description="Disordered" evidence="6">
    <location>
        <begin position="380"/>
        <end position="665"/>
    </location>
</feature>
<dbReference type="PROSITE" id="PS51450">
    <property type="entry name" value="LRR"/>
    <property type="match status" value="3"/>
</dbReference>
<keyword evidence="4" id="KW-0969">Cilium</keyword>
<dbReference type="Gene3D" id="3.80.10.10">
    <property type="entry name" value="Ribonuclease Inhibitor"/>
    <property type="match status" value="2"/>
</dbReference>
<dbReference type="PANTHER" id="PTHR45973">
    <property type="entry name" value="PROTEIN PHOSPHATASE 1 REGULATORY SUBUNIT SDS22-RELATED"/>
    <property type="match status" value="1"/>
</dbReference>
<feature type="region of interest" description="Disordered" evidence="6">
    <location>
        <begin position="1061"/>
        <end position="1455"/>
    </location>
</feature>
<feature type="compositionally biased region" description="Basic and acidic residues" evidence="6">
    <location>
        <begin position="1099"/>
        <end position="1114"/>
    </location>
</feature>
<reference evidence="8" key="1">
    <citation type="submission" date="2025-08" db="UniProtKB">
        <authorList>
            <consortium name="RefSeq"/>
        </authorList>
    </citation>
    <scope>IDENTIFICATION</scope>
</reference>
<organism evidence="7 8">
    <name type="scientific">Salmo salar</name>
    <name type="common">Atlantic salmon</name>
    <dbReference type="NCBI Taxonomy" id="8030"/>
    <lineage>
        <taxon>Eukaryota</taxon>
        <taxon>Metazoa</taxon>
        <taxon>Chordata</taxon>
        <taxon>Craniata</taxon>
        <taxon>Vertebrata</taxon>
        <taxon>Euteleostomi</taxon>
        <taxon>Actinopterygii</taxon>
        <taxon>Neopterygii</taxon>
        <taxon>Teleostei</taxon>
        <taxon>Protacanthopterygii</taxon>
        <taxon>Salmoniformes</taxon>
        <taxon>Salmonidae</taxon>
        <taxon>Salmoninae</taxon>
        <taxon>Salmo</taxon>
    </lineage>
</organism>
<feature type="compositionally biased region" description="Basic and acidic residues" evidence="6">
    <location>
        <begin position="299"/>
        <end position="315"/>
    </location>
</feature>
<dbReference type="GO" id="GO:0007059">
    <property type="term" value="P:chromosome segregation"/>
    <property type="evidence" value="ECO:0007669"/>
    <property type="project" value="TreeGrafter"/>
</dbReference>
<feature type="region of interest" description="Disordered" evidence="6">
    <location>
        <begin position="293"/>
        <end position="315"/>
    </location>
</feature>
<comment type="subcellular location">
    <subcellularLocation>
        <location evidence="1">Cell projection</location>
        <location evidence="1">Cilium</location>
    </subcellularLocation>
</comment>
<dbReference type="GO" id="GO:0003677">
    <property type="term" value="F:DNA binding"/>
    <property type="evidence" value="ECO:0007669"/>
    <property type="project" value="InterPro"/>
</dbReference>
<dbReference type="GO" id="GO:0051382">
    <property type="term" value="P:kinetochore assembly"/>
    <property type="evidence" value="ECO:0007669"/>
    <property type="project" value="InterPro"/>
</dbReference>
<dbReference type="InterPro" id="IPR032675">
    <property type="entry name" value="LRR_dom_sf"/>
</dbReference>
<feature type="compositionally biased region" description="Polar residues" evidence="6">
    <location>
        <begin position="884"/>
        <end position="895"/>
    </location>
</feature>
<feature type="region of interest" description="Disordered" evidence="6">
    <location>
        <begin position="337"/>
        <end position="367"/>
    </location>
</feature>
<keyword evidence="7" id="KW-1185">Reference proteome</keyword>
<dbReference type="AlphaFoldDB" id="A0A1S3KV15"/>
<evidence type="ECO:0000256" key="3">
    <source>
        <dbReference type="ARBA" id="ARBA00022737"/>
    </source>
</evidence>
<dbReference type="Pfam" id="PF14580">
    <property type="entry name" value="LRR_9"/>
    <property type="match status" value="1"/>
</dbReference>
<gene>
    <name evidence="8" type="primary">LOC106562237</name>
</gene>
<feature type="compositionally biased region" description="Acidic residues" evidence="6">
    <location>
        <begin position="692"/>
        <end position="704"/>
    </location>
</feature>
<evidence type="ECO:0000256" key="1">
    <source>
        <dbReference type="ARBA" id="ARBA00004138"/>
    </source>
</evidence>
<feature type="region of interest" description="Disordered" evidence="6">
    <location>
        <begin position="1"/>
        <end position="24"/>
    </location>
</feature>
<evidence type="ECO:0000256" key="6">
    <source>
        <dbReference type="SAM" id="MobiDB-lite"/>
    </source>
</evidence>
<feature type="compositionally biased region" description="Polar residues" evidence="6">
    <location>
        <begin position="861"/>
        <end position="876"/>
    </location>
</feature>
<dbReference type="Proteomes" id="UP001652741">
    <property type="component" value="Chromosome ssa11"/>
</dbReference>
<keyword evidence="2" id="KW-0433">Leucine-rich repeat</keyword>
<evidence type="ECO:0000256" key="5">
    <source>
        <dbReference type="ARBA" id="ARBA00023273"/>
    </source>
</evidence>
<keyword evidence="5" id="KW-0966">Cell projection</keyword>
<accession>A0A1S3KV15</accession>
<feature type="compositionally biased region" description="Acidic residues" evidence="6">
    <location>
        <begin position="1115"/>
        <end position="1455"/>
    </location>
</feature>